<dbReference type="AlphaFoldDB" id="A0A0A5GHY6"/>
<comment type="similarity">
    <text evidence="1">Belongs to the class-I pyridine nucleotide-disulfide oxidoreductase family.</text>
</comment>
<organism evidence="8 9">
    <name type="scientific">Pontibacillus halophilus JSM 076056 = DSM 19796</name>
    <dbReference type="NCBI Taxonomy" id="1385510"/>
    <lineage>
        <taxon>Bacteria</taxon>
        <taxon>Bacillati</taxon>
        <taxon>Bacillota</taxon>
        <taxon>Bacilli</taxon>
        <taxon>Bacillales</taxon>
        <taxon>Bacillaceae</taxon>
        <taxon>Pontibacillus</taxon>
    </lineage>
</organism>
<feature type="binding site" evidence="4">
    <location>
        <position position="51"/>
    </location>
    <ligand>
        <name>FAD</name>
        <dbReference type="ChEBI" id="CHEBI:57692"/>
    </ligand>
</feature>
<dbReference type="STRING" id="1385510.GCA_000425205_02326"/>
<dbReference type="Proteomes" id="UP000030528">
    <property type="component" value="Unassembled WGS sequence"/>
</dbReference>
<comment type="cofactor">
    <cofactor evidence="4">
        <name>FAD</name>
        <dbReference type="ChEBI" id="CHEBI:57692"/>
    </cofactor>
    <text evidence="4">Binds 1 FAD per subunit.</text>
</comment>
<reference evidence="8 9" key="1">
    <citation type="submission" date="2013-08" db="EMBL/GenBank/DDBJ databases">
        <authorList>
            <person name="Huang J."/>
            <person name="Wang G."/>
        </authorList>
    </citation>
    <scope>NUCLEOTIDE SEQUENCE [LARGE SCALE GENOMIC DNA]</scope>
    <source>
        <strain evidence="8 9">JSM 076056</strain>
    </source>
</reference>
<dbReference type="InterPro" id="IPR004099">
    <property type="entry name" value="Pyr_nucl-diS_OxRdtase_dimer"/>
</dbReference>
<feature type="binding site" evidence="4">
    <location>
        <position position="263"/>
    </location>
    <ligand>
        <name>NAD(+)</name>
        <dbReference type="ChEBI" id="CHEBI:57540"/>
    </ligand>
</feature>
<dbReference type="SUPFAM" id="SSF55424">
    <property type="entry name" value="FAD/NAD-linked reductases, dimerisation (C-terminal) domain"/>
    <property type="match status" value="1"/>
</dbReference>
<feature type="disulfide bond" description="Redox-active" evidence="5">
    <location>
        <begin position="42"/>
        <end position="47"/>
    </location>
</feature>
<feature type="binding site" evidence="4">
    <location>
        <begin position="172"/>
        <end position="179"/>
    </location>
    <ligand>
        <name>NAD(+)</name>
        <dbReference type="ChEBI" id="CHEBI:57540"/>
    </ligand>
</feature>
<dbReference type="SUPFAM" id="SSF51905">
    <property type="entry name" value="FAD/NAD(P)-binding domain"/>
    <property type="match status" value="1"/>
</dbReference>
<keyword evidence="4" id="KW-0520">NAD</keyword>
<feature type="domain" description="FAD/NAD(P)-binding" evidence="7">
    <location>
        <begin position="5"/>
        <end position="321"/>
    </location>
</feature>
<sequence>MSMHYDLLVIGTGVAGTSAAVAAADENKSVAIIDERPYGGTCPNRGCDPKKVMVGISQLYEQTKNNIGHGINGEVTLNWKDLKTFKDTFTHPVPESRENMYKEKGIHTYHSKGVLKDSHTVQAGSHTLTGDSIFIATGAKPSGLPIDGAEHLYTSDQFFELEDLPPSIVFIGGGYISMEFAHLARAAGSEVVVFERSPMILSDGFDYDVKTKLKESSEAKGIIIHTETNVTSIKQHDGMYTVEAKKDGRPITLEADLVVHGAGRTPNIENMGLDEVGISYTKQGIVVDSTYQTYEFNHIYAAGDCAYTNELPLTPVAGQEGSRAIEHLLYGTQPTTLPTHIPSIVFTYPPLASVGATEEQLKKLGTDYDVLSKDLSGFFTYKRTNESTAYSKVLTDKSTGKLLGVHLLNSYSEHLINLFTLAIEKGMTKEEVKALTFVYPSAESDVASLFS</sequence>
<evidence type="ECO:0000313" key="9">
    <source>
        <dbReference type="Proteomes" id="UP000030528"/>
    </source>
</evidence>
<dbReference type="PRINTS" id="PR00411">
    <property type="entry name" value="PNDRDTASEI"/>
</dbReference>
<keyword evidence="2" id="KW-0285">Flavoprotein</keyword>
<evidence type="ECO:0000259" key="7">
    <source>
        <dbReference type="Pfam" id="PF07992"/>
    </source>
</evidence>
<accession>A0A0A5GHY6</accession>
<dbReference type="EMBL" id="AVPE01000009">
    <property type="protein sequence ID" value="KGX91609.1"/>
    <property type="molecule type" value="Genomic_DNA"/>
</dbReference>
<keyword evidence="9" id="KW-1185">Reference proteome</keyword>
<dbReference type="InterPro" id="IPR036188">
    <property type="entry name" value="FAD/NAD-bd_sf"/>
</dbReference>
<proteinExistence type="inferred from homology"/>
<evidence type="ECO:0000256" key="1">
    <source>
        <dbReference type="ARBA" id="ARBA00007532"/>
    </source>
</evidence>
<dbReference type="InterPro" id="IPR023753">
    <property type="entry name" value="FAD/NAD-binding_dom"/>
</dbReference>
<dbReference type="Gene3D" id="3.30.390.30">
    <property type="match status" value="1"/>
</dbReference>
<feature type="binding site" evidence="4">
    <location>
        <position position="195"/>
    </location>
    <ligand>
        <name>NAD(+)</name>
        <dbReference type="ChEBI" id="CHEBI:57540"/>
    </ligand>
</feature>
<evidence type="ECO:0000256" key="5">
    <source>
        <dbReference type="PIRSR" id="PIRSR000350-4"/>
    </source>
</evidence>
<keyword evidence="4" id="KW-0547">Nucleotide-binding</keyword>
<dbReference type="InterPro" id="IPR016156">
    <property type="entry name" value="FAD/NAD-linked_Rdtase_dimer_sf"/>
</dbReference>
<dbReference type="Gene3D" id="3.50.50.60">
    <property type="entry name" value="FAD/NAD(P)-binding domain"/>
    <property type="match status" value="2"/>
</dbReference>
<dbReference type="OrthoDB" id="9800167at2"/>
<feature type="binding site" evidence="4">
    <location>
        <position position="113"/>
    </location>
    <ligand>
        <name>FAD</name>
        <dbReference type="ChEBI" id="CHEBI:57692"/>
    </ligand>
</feature>
<dbReference type="eggNOG" id="COG1249">
    <property type="taxonomic scope" value="Bacteria"/>
</dbReference>
<evidence type="ECO:0000256" key="3">
    <source>
        <dbReference type="ARBA" id="ARBA00022827"/>
    </source>
</evidence>
<dbReference type="Pfam" id="PF07992">
    <property type="entry name" value="Pyr_redox_2"/>
    <property type="match status" value="1"/>
</dbReference>
<evidence type="ECO:0000256" key="2">
    <source>
        <dbReference type="ARBA" id="ARBA00022630"/>
    </source>
</evidence>
<evidence type="ECO:0000313" key="8">
    <source>
        <dbReference type="EMBL" id="KGX91609.1"/>
    </source>
</evidence>
<dbReference type="PIRSF" id="PIRSF000350">
    <property type="entry name" value="Mercury_reductase_MerA"/>
    <property type="match status" value="1"/>
</dbReference>
<dbReference type="GO" id="GO:0000166">
    <property type="term" value="F:nucleotide binding"/>
    <property type="evidence" value="ECO:0007669"/>
    <property type="project" value="UniProtKB-KW"/>
</dbReference>
<dbReference type="PANTHER" id="PTHR43014">
    <property type="entry name" value="MERCURIC REDUCTASE"/>
    <property type="match status" value="1"/>
</dbReference>
<gene>
    <name evidence="8" type="ORF">N781_03735</name>
</gene>
<dbReference type="Pfam" id="PF02852">
    <property type="entry name" value="Pyr_redox_dim"/>
    <property type="match status" value="1"/>
</dbReference>
<protein>
    <submittedName>
        <fullName evidence="8">Pyridine nucleotide-disulfide oxidoreductase</fullName>
    </submittedName>
</protein>
<keyword evidence="3 4" id="KW-0274">FAD</keyword>
<comment type="caution">
    <text evidence="8">The sequence shown here is derived from an EMBL/GenBank/DDBJ whole genome shotgun (WGS) entry which is preliminary data.</text>
</comment>
<evidence type="ECO:0000256" key="4">
    <source>
        <dbReference type="PIRSR" id="PIRSR000350-3"/>
    </source>
</evidence>
<dbReference type="PRINTS" id="PR00368">
    <property type="entry name" value="FADPNR"/>
</dbReference>
<dbReference type="RefSeq" id="WP_026800672.1">
    <property type="nucleotide sequence ID" value="NZ_AULI01000009.1"/>
</dbReference>
<dbReference type="PANTHER" id="PTHR43014:SF5">
    <property type="entry name" value="GLUTATHIONE REDUCTASE (NADPH)"/>
    <property type="match status" value="1"/>
</dbReference>
<name>A0A0A5GHY6_9BACI</name>
<feature type="binding site" evidence="4">
    <location>
        <position position="304"/>
    </location>
    <ligand>
        <name>FAD</name>
        <dbReference type="ChEBI" id="CHEBI:57692"/>
    </ligand>
</feature>
<dbReference type="GO" id="GO:0016491">
    <property type="term" value="F:oxidoreductase activity"/>
    <property type="evidence" value="ECO:0007669"/>
    <property type="project" value="InterPro"/>
</dbReference>
<feature type="domain" description="Pyridine nucleotide-disulphide oxidoreductase dimerisation" evidence="6">
    <location>
        <begin position="341"/>
        <end position="443"/>
    </location>
</feature>
<dbReference type="InterPro" id="IPR001100">
    <property type="entry name" value="Pyr_nuc-diS_OxRdtase"/>
</dbReference>
<evidence type="ECO:0000259" key="6">
    <source>
        <dbReference type="Pfam" id="PF02852"/>
    </source>
</evidence>